<dbReference type="SFLD" id="SFLDG00358">
    <property type="entry name" value="Main_(cytGST)"/>
    <property type="match status" value="1"/>
</dbReference>
<dbReference type="SUPFAM" id="SSF47616">
    <property type="entry name" value="GST C-terminal domain-like"/>
    <property type="match status" value="1"/>
</dbReference>
<evidence type="ECO:0000259" key="1">
    <source>
        <dbReference type="PROSITE" id="PS50404"/>
    </source>
</evidence>
<comment type="caution">
    <text evidence="3">The sequence shown here is derived from an EMBL/GenBank/DDBJ whole genome shotgun (WGS) entry which is preliminary data.</text>
</comment>
<feature type="domain" description="GST C-terminal" evidence="2">
    <location>
        <begin position="89"/>
        <end position="209"/>
    </location>
</feature>
<protein>
    <submittedName>
        <fullName evidence="3">Glutathione S-transferase</fullName>
    </submittedName>
</protein>
<name>A0A8J2UKX1_9BURK</name>
<dbReference type="InterPro" id="IPR010987">
    <property type="entry name" value="Glutathione-S-Trfase_C-like"/>
</dbReference>
<dbReference type="SUPFAM" id="SSF52833">
    <property type="entry name" value="Thioredoxin-like"/>
    <property type="match status" value="1"/>
</dbReference>
<accession>A0A8J2UKX1</accession>
<dbReference type="InterPro" id="IPR004046">
    <property type="entry name" value="GST_C"/>
</dbReference>
<dbReference type="RefSeq" id="WP_188395911.1">
    <property type="nucleotide sequence ID" value="NZ_BMCG01000003.1"/>
</dbReference>
<organism evidence="3 4">
    <name type="scientific">Oxalicibacterium flavum</name>
    <dbReference type="NCBI Taxonomy" id="179467"/>
    <lineage>
        <taxon>Bacteria</taxon>
        <taxon>Pseudomonadati</taxon>
        <taxon>Pseudomonadota</taxon>
        <taxon>Betaproteobacteria</taxon>
        <taxon>Burkholderiales</taxon>
        <taxon>Oxalobacteraceae</taxon>
        <taxon>Oxalicibacterium</taxon>
    </lineage>
</organism>
<dbReference type="InterPro" id="IPR004045">
    <property type="entry name" value="Glutathione_S-Trfase_N"/>
</dbReference>
<reference evidence="3" key="2">
    <citation type="submission" date="2020-09" db="EMBL/GenBank/DDBJ databases">
        <authorList>
            <person name="Sun Q."/>
            <person name="Sedlacek I."/>
        </authorList>
    </citation>
    <scope>NUCLEOTIDE SEQUENCE</scope>
    <source>
        <strain evidence="3">CCM 7086</strain>
    </source>
</reference>
<keyword evidence="4" id="KW-1185">Reference proteome</keyword>
<dbReference type="Proteomes" id="UP000620266">
    <property type="component" value="Unassembled WGS sequence"/>
</dbReference>
<gene>
    <name evidence="3" type="ORF">GCM10007205_18320</name>
</gene>
<dbReference type="InterPro" id="IPR040079">
    <property type="entry name" value="Glutathione_S-Trfase"/>
</dbReference>
<dbReference type="PROSITE" id="PS50405">
    <property type="entry name" value="GST_CTER"/>
    <property type="match status" value="1"/>
</dbReference>
<dbReference type="PROSITE" id="PS50404">
    <property type="entry name" value="GST_NTER"/>
    <property type="match status" value="1"/>
</dbReference>
<reference evidence="3" key="1">
    <citation type="journal article" date="2014" name="Int. J. Syst. Evol. Microbiol.">
        <title>Complete genome sequence of Corynebacterium casei LMG S-19264T (=DSM 44701T), isolated from a smear-ripened cheese.</title>
        <authorList>
            <consortium name="US DOE Joint Genome Institute (JGI-PGF)"/>
            <person name="Walter F."/>
            <person name="Albersmeier A."/>
            <person name="Kalinowski J."/>
            <person name="Ruckert C."/>
        </authorList>
    </citation>
    <scope>NUCLEOTIDE SEQUENCE</scope>
    <source>
        <strain evidence="3">CCM 7086</strain>
    </source>
</reference>
<proteinExistence type="predicted"/>
<dbReference type="PANTHER" id="PTHR44051:SF2">
    <property type="entry name" value="HYPOTHETICAL GLUTATHIONE S-TRANSFERASE LIKE PROTEIN"/>
    <property type="match status" value="1"/>
</dbReference>
<sequence length="209" mass="22808">MTTSALALHGTRLSGHCHRVELMLRMLDLPFEYIEAGAAVRASAEFLALNPLGKIPVLVDGEHVIPDSNAILVYLVKRYAPDSGWLPDDALQAAEAQRWLSISAGELRHGPASARMTVLWNMQGEVPLPLAHAISSRLLQMMEIHLANRTYLATSQPTIADLACYSYIAHAAEGRISLAPYPAIEAWLARVEALPRFVPMPASRIPEAA</sequence>
<evidence type="ECO:0000313" key="3">
    <source>
        <dbReference type="EMBL" id="GGC09508.1"/>
    </source>
</evidence>
<evidence type="ECO:0000313" key="4">
    <source>
        <dbReference type="Proteomes" id="UP000620266"/>
    </source>
</evidence>
<dbReference type="SFLD" id="SFLDS00019">
    <property type="entry name" value="Glutathione_Transferase_(cytos"/>
    <property type="match status" value="1"/>
</dbReference>
<feature type="domain" description="GST N-terminal" evidence="1">
    <location>
        <begin position="4"/>
        <end position="83"/>
    </location>
</feature>
<evidence type="ECO:0000259" key="2">
    <source>
        <dbReference type="PROSITE" id="PS50405"/>
    </source>
</evidence>
<dbReference type="Gene3D" id="1.20.1050.10">
    <property type="match status" value="1"/>
</dbReference>
<dbReference type="PANTHER" id="PTHR44051">
    <property type="entry name" value="GLUTATHIONE S-TRANSFERASE-RELATED"/>
    <property type="match status" value="1"/>
</dbReference>
<dbReference type="InterPro" id="IPR036282">
    <property type="entry name" value="Glutathione-S-Trfase_C_sf"/>
</dbReference>
<dbReference type="AlphaFoldDB" id="A0A8J2UKX1"/>
<dbReference type="Pfam" id="PF13417">
    <property type="entry name" value="GST_N_3"/>
    <property type="match status" value="1"/>
</dbReference>
<dbReference type="Gene3D" id="3.40.30.10">
    <property type="entry name" value="Glutaredoxin"/>
    <property type="match status" value="1"/>
</dbReference>
<dbReference type="Pfam" id="PF00043">
    <property type="entry name" value="GST_C"/>
    <property type="match status" value="1"/>
</dbReference>
<dbReference type="InterPro" id="IPR036249">
    <property type="entry name" value="Thioredoxin-like_sf"/>
</dbReference>
<dbReference type="EMBL" id="BMCG01000003">
    <property type="protein sequence ID" value="GGC09508.1"/>
    <property type="molecule type" value="Genomic_DNA"/>
</dbReference>